<dbReference type="AlphaFoldDB" id="A0A1M4PS58"/>
<organism evidence="4 5">
    <name type="scientific">[Clostridium] ultunense Esp</name>
    <dbReference type="NCBI Taxonomy" id="1288971"/>
    <lineage>
        <taxon>Bacteria</taxon>
        <taxon>Bacillati</taxon>
        <taxon>Bacillota</taxon>
        <taxon>Tissierellia</taxon>
        <taxon>Tissierellales</taxon>
        <taxon>Tepidimicrobiaceae</taxon>
        <taxon>Schnuerera</taxon>
    </lineage>
</organism>
<dbReference type="Pfam" id="PF00092">
    <property type="entry name" value="VWA"/>
    <property type="match status" value="1"/>
</dbReference>
<dbReference type="RefSeq" id="WP_025642418.1">
    <property type="nucleotide sequence ID" value="NZ_LT669839.1"/>
</dbReference>
<dbReference type="Proteomes" id="UP000245423">
    <property type="component" value="Chromosome 1"/>
</dbReference>
<evidence type="ECO:0000256" key="2">
    <source>
        <dbReference type="SAM" id="SignalP"/>
    </source>
</evidence>
<evidence type="ECO:0000256" key="1">
    <source>
        <dbReference type="SAM" id="MobiDB-lite"/>
    </source>
</evidence>
<evidence type="ECO:0000313" key="5">
    <source>
        <dbReference type="Proteomes" id="UP000245423"/>
    </source>
</evidence>
<sequence length="382" mass="43375">MGKKTGLFKKILAGILSFTVMCGLVTPVLASDKNDRFSYEVDMVIVVDISGSMNGTKMTKAKKSAKDMAEAIWKEQEAHNINTNIALISFASDVIHYKNDGTDFFQKKDKSKLFNVIDGLVAKDMTFTQGGIHEARMIFKKSTGDKKIIVLLSDGEANRIYEPKINLDDYMNNNKKVLEGSFYYDKAGQDTTVAKGKFCALAEANLAKSDNIDVLDIYTVAVDCNEQAKEFLKEVASGDDKFKDSDTDDLEDVFQDLTDEIKDKIEKEKLEKELEDLNNRIDELDKEKAELEKEFAKEKEQAAKDKEELNKEINDLKDKTDELEKAKDRLEQELADEKEKSEEDKKALEKEIDALKQKTDDLNEAKENLEKELEDTICRFSN</sequence>
<accession>A0A1M4PS58</accession>
<protein>
    <recommendedName>
        <fullName evidence="3">VWFA domain-containing protein</fullName>
    </recommendedName>
</protein>
<dbReference type="Gene3D" id="3.40.50.410">
    <property type="entry name" value="von Willebrand factor, type A domain"/>
    <property type="match status" value="1"/>
</dbReference>
<evidence type="ECO:0000313" key="4">
    <source>
        <dbReference type="EMBL" id="SHD78355.1"/>
    </source>
</evidence>
<feature type="region of interest" description="Disordered" evidence="1">
    <location>
        <begin position="295"/>
        <end position="346"/>
    </location>
</feature>
<feature type="domain" description="VWFA" evidence="3">
    <location>
        <begin position="42"/>
        <end position="257"/>
    </location>
</feature>
<dbReference type="InterPro" id="IPR036465">
    <property type="entry name" value="vWFA_dom_sf"/>
</dbReference>
<dbReference type="SUPFAM" id="SSF53300">
    <property type="entry name" value="vWA-like"/>
    <property type="match status" value="1"/>
</dbReference>
<dbReference type="OrthoDB" id="2056845at2"/>
<dbReference type="CDD" id="cd00198">
    <property type="entry name" value="vWFA"/>
    <property type="match status" value="1"/>
</dbReference>
<dbReference type="EMBL" id="LT669839">
    <property type="protein sequence ID" value="SHD78355.1"/>
    <property type="molecule type" value="Genomic_DNA"/>
</dbReference>
<reference evidence="4 5" key="1">
    <citation type="submission" date="2016-11" db="EMBL/GenBank/DDBJ databases">
        <authorList>
            <person name="Manzoor S."/>
        </authorList>
    </citation>
    <scope>NUCLEOTIDE SEQUENCE [LARGE SCALE GENOMIC DNA]</scope>
    <source>
        <strain evidence="4">Clostridium ultunense strain Esp</strain>
    </source>
</reference>
<proteinExistence type="predicted"/>
<gene>
    <name evidence="4" type="ORF">CUESP1_3027</name>
</gene>
<keyword evidence="2" id="KW-0732">Signal</keyword>
<dbReference type="PROSITE" id="PS50234">
    <property type="entry name" value="VWFA"/>
    <property type="match status" value="1"/>
</dbReference>
<feature type="signal peptide" evidence="2">
    <location>
        <begin position="1"/>
        <end position="30"/>
    </location>
</feature>
<evidence type="ECO:0000259" key="3">
    <source>
        <dbReference type="PROSITE" id="PS50234"/>
    </source>
</evidence>
<dbReference type="SMART" id="SM00327">
    <property type="entry name" value="VWA"/>
    <property type="match status" value="1"/>
</dbReference>
<dbReference type="InterPro" id="IPR002035">
    <property type="entry name" value="VWF_A"/>
</dbReference>
<feature type="chain" id="PRO_5009907012" description="VWFA domain-containing protein" evidence="2">
    <location>
        <begin position="31"/>
        <end position="382"/>
    </location>
</feature>
<name>A0A1M4PS58_9FIRM</name>
<keyword evidence="5" id="KW-1185">Reference proteome</keyword>